<evidence type="ECO:0000256" key="3">
    <source>
        <dbReference type="ARBA" id="ARBA00022692"/>
    </source>
</evidence>
<feature type="transmembrane region" description="Helical" evidence="6">
    <location>
        <begin position="253"/>
        <end position="273"/>
    </location>
</feature>
<keyword evidence="4 6" id="KW-1133">Transmembrane helix</keyword>
<keyword evidence="8" id="KW-1185">Reference proteome</keyword>
<evidence type="ECO:0000313" key="7">
    <source>
        <dbReference type="EMBL" id="PLT29399.1"/>
    </source>
</evidence>
<reference evidence="7 8" key="1">
    <citation type="submission" date="2017-11" db="EMBL/GenBank/DDBJ databases">
        <title>Comparitive Functional Genomics of Dry Heat Resistant strains isolated from the Viking Spacecraft.</title>
        <authorList>
            <person name="Seuylemezian A."/>
            <person name="Cooper K."/>
            <person name="Vaishampayan P."/>
        </authorList>
    </citation>
    <scope>NUCLEOTIDE SEQUENCE [LARGE SCALE GENOMIC DNA]</scope>
    <source>
        <strain evidence="7 8">V1-29</strain>
    </source>
</reference>
<feature type="transmembrane region" description="Helical" evidence="6">
    <location>
        <begin position="305"/>
        <end position="324"/>
    </location>
</feature>
<keyword evidence="2" id="KW-1003">Cell membrane</keyword>
<feature type="transmembrane region" description="Helical" evidence="6">
    <location>
        <begin position="104"/>
        <end position="129"/>
    </location>
</feature>
<proteinExistence type="predicted"/>
<feature type="transmembrane region" description="Helical" evidence="6">
    <location>
        <begin position="173"/>
        <end position="195"/>
    </location>
</feature>
<dbReference type="GO" id="GO:0005886">
    <property type="term" value="C:plasma membrane"/>
    <property type="evidence" value="ECO:0007669"/>
    <property type="project" value="UniProtKB-SubCell"/>
</dbReference>
<dbReference type="Proteomes" id="UP000234748">
    <property type="component" value="Unassembled WGS sequence"/>
</dbReference>
<organism evidence="7 8">
    <name type="scientific">Peribacillus deserti</name>
    <dbReference type="NCBI Taxonomy" id="673318"/>
    <lineage>
        <taxon>Bacteria</taxon>
        <taxon>Bacillati</taxon>
        <taxon>Bacillota</taxon>
        <taxon>Bacilli</taxon>
        <taxon>Bacillales</taxon>
        <taxon>Bacillaceae</taxon>
        <taxon>Peribacillus</taxon>
    </lineage>
</organism>
<feature type="transmembrane region" description="Helical" evidence="6">
    <location>
        <begin position="280"/>
        <end position="299"/>
    </location>
</feature>
<evidence type="ECO:0000256" key="1">
    <source>
        <dbReference type="ARBA" id="ARBA00004651"/>
    </source>
</evidence>
<evidence type="ECO:0000256" key="6">
    <source>
        <dbReference type="SAM" id="Phobius"/>
    </source>
</evidence>
<dbReference type="AlphaFoldDB" id="A0A2N5M4W3"/>
<dbReference type="GO" id="GO:0022857">
    <property type="term" value="F:transmembrane transporter activity"/>
    <property type="evidence" value="ECO:0007669"/>
    <property type="project" value="InterPro"/>
</dbReference>
<keyword evidence="3 6" id="KW-0812">Transmembrane</keyword>
<keyword evidence="5 6" id="KW-0472">Membrane</keyword>
<dbReference type="OrthoDB" id="9813906at2"/>
<comment type="subcellular location">
    <subcellularLocation>
        <location evidence="1">Cell membrane</location>
        <topology evidence="1">Multi-pass membrane protein</topology>
    </subcellularLocation>
</comment>
<evidence type="ECO:0000256" key="4">
    <source>
        <dbReference type="ARBA" id="ARBA00022989"/>
    </source>
</evidence>
<dbReference type="PANTHER" id="PTHR32196:SF72">
    <property type="entry name" value="RIBOSE IMPORT PERMEASE PROTEIN RBSC"/>
    <property type="match status" value="1"/>
</dbReference>
<evidence type="ECO:0000256" key="2">
    <source>
        <dbReference type="ARBA" id="ARBA00022475"/>
    </source>
</evidence>
<dbReference type="CDD" id="cd06579">
    <property type="entry name" value="TM_PBP1_transp_AraH_like"/>
    <property type="match status" value="1"/>
</dbReference>
<name>A0A2N5M4W3_9BACI</name>
<dbReference type="Pfam" id="PF02653">
    <property type="entry name" value="BPD_transp_2"/>
    <property type="match status" value="1"/>
</dbReference>
<accession>A0A2N5M4W3</accession>
<feature type="transmembrane region" description="Helical" evidence="6">
    <location>
        <begin position="226"/>
        <end position="247"/>
    </location>
</feature>
<dbReference type="PANTHER" id="PTHR32196">
    <property type="entry name" value="ABC TRANSPORTER PERMEASE PROTEIN YPHD-RELATED-RELATED"/>
    <property type="match status" value="1"/>
</dbReference>
<sequence>MGGDYCLNNQALLFRRNKEAVLAFGILLLILVLFALNQNDFFTRYGPQSIFNQVITLSIASLAQTLTVLTKGIDLSIGSMIGLTNSIAATYMEPISQKAGSQAAGILLTVIIVLAAGCLAGFINGAIIVYGRLQPIIVTLATASVYGGIALYIRPTPGGMVPYQYTEILTGRIFDILPASAVVLAVFIFLVWFPLRRSSLGQSLYAIGGNEYSAFVSGINIDRTKLWAYTLSGLFSACAGLLLTAQTASGDPLGSSLFTLNSIAAVVLGGTSLAGGKGGYMGAVAGASILSLVLGLLIFWGVPSFYQNAVQGVILLLALSVGLLPKIKIKSLQRTG</sequence>
<feature type="transmembrane region" description="Helical" evidence="6">
    <location>
        <begin position="20"/>
        <end position="38"/>
    </location>
</feature>
<feature type="transmembrane region" description="Helical" evidence="6">
    <location>
        <begin position="136"/>
        <end position="153"/>
    </location>
</feature>
<evidence type="ECO:0000256" key="5">
    <source>
        <dbReference type="ARBA" id="ARBA00023136"/>
    </source>
</evidence>
<dbReference type="EMBL" id="PGUY01000041">
    <property type="protein sequence ID" value="PLT29399.1"/>
    <property type="molecule type" value="Genomic_DNA"/>
</dbReference>
<evidence type="ECO:0000313" key="8">
    <source>
        <dbReference type="Proteomes" id="UP000234748"/>
    </source>
</evidence>
<dbReference type="InterPro" id="IPR001851">
    <property type="entry name" value="ABC_transp_permease"/>
</dbReference>
<gene>
    <name evidence="7" type="ORF">CUU66_13315</name>
</gene>
<protein>
    <submittedName>
        <fullName evidence="7">ABC transporter permease</fullName>
    </submittedName>
</protein>
<comment type="caution">
    <text evidence="7">The sequence shown here is derived from an EMBL/GenBank/DDBJ whole genome shotgun (WGS) entry which is preliminary data.</text>
</comment>